<dbReference type="Proteomes" id="UP000184267">
    <property type="component" value="Unassembled WGS sequence"/>
</dbReference>
<dbReference type="PANTHER" id="PTHR33112">
    <property type="entry name" value="DOMAIN PROTEIN, PUTATIVE-RELATED"/>
    <property type="match status" value="1"/>
</dbReference>
<gene>
    <name evidence="2" type="ORF">TRAPUB_14076</name>
</gene>
<dbReference type="OMA" id="IYSARID"/>
<accession>A0A1M2VPB8</accession>
<dbReference type="AlphaFoldDB" id="A0A1M2VPB8"/>
<comment type="caution">
    <text evidence="2">The sequence shown here is derived from an EMBL/GenBank/DDBJ whole genome shotgun (WGS) entry which is preliminary data.</text>
</comment>
<reference evidence="2 3" key="1">
    <citation type="submission" date="2016-10" db="EMBL/GenBank/DDBJ databases">
        <title>Genome sequence of the basidiomycete white-rot fungus Trametes pubescens.</title>
        <authorList>
            <person name="Makela M.R."/>
            <person name="Granchi Z."/>
            <person name="Peng M."/>
            <person name="De Vries R.P."/>
            <person name="Grigoriev I."/>
            <person name="Riley R."/>
            <person name="Hilden K."/>
        </authorList>
    </citation>
    <scope>NUCLEOTIDE SEQUENCE [LARGE SCALE GENOMIC DNA]</scope>
    <source>
        <strain evidence="2 3">FBCC735</strain>
    </source>
</reference>
<evidence type="ECO:0000259" key="1">
    <source>
        <dbReference type="Pfam" id="PF06985"/>
    </source>
</evidence>
<organism evidence="2 3">
    <name type="scientific">Trametes pubescens</name>
    <name type="common">White-rot fungus</name>
    <dbReference type="NCBI Taxonomy" id="154538"/>
    <lineage>
        <taxon>Eukaryota</taxon>
        <taxon>Fungi</taxon>
        <taxon>Dikarya</taxon>
        <taxon>Basidiomycota</taxon>
        <taxon>Agaricomycotina</taxon>
        <taxon>Agaricomycetes</taxon>
        <taxon>Polyporales</taxon>
        <taxon>Polyporaceae</taxon>
        <taxon>Trametes</taxon>
    </lineage>
</organism>
<dbReference type="EMBL" id="MNAD01000914">
    <property type="protein sequence ID" value="OJT09445.1"/>
    <property type="molecule type" value="Genomic_DNA"/>
</dbReference>
<proteinExistence type="predicted"/>
<feature type="domain" description="Heterokaryon incompatibility" evidence="1">
    <location>
        <begin position="246"/>
        <end position="418"/>
    </location>
</feature>
<dbReference type="PANTHER" id="PTHR33112:SF16">
    <property type="entry name" value="HETEROKARYON INCOMPATIBILITY DOMAIN-CONTAINING PROTEIN"/>
    <property type="match status" value="1"/>
</dbReference>
<dbReference type="OrthoDB" id="2750820at2759"/>
<sequence>MPLILLSYTTPSPANQHNLYPPMGGIVFLASSLLSDERSRHALLPRPSTICQDCWEGPFAAYLGLFGEPVQETGNGDRSRFVGGPSLTTTWDPLESRVAAGCRWCEFLAGLIRPWGVQGAKVLGQLEFTVGRYKRTTGPPTHFSPVHTQEFVVACNGRRHFQGYVCTAADDPAAPFIVARRPILDVGSKHALSLAKVCVDECVHGHERCGALLSTESDPPLPTRLVDCTDPAHPRLASTDSGRGRYTTLSYVWGEDQPHRTTMSNIAIYSARIDISRLPQTIRDAIHVTHALGIQYLWADSLCIIQDSTEDKQRELGRMHLVYRHAYVTIIAANARKVSEGFLQVLPAPPRDVAFPFFCPPPHPHAHGDSTAMDRPIAMPRIGEVYLSPIFDQGRGYDFELYNINSEPISARGWCLQEYFLSPRALIFTSETLQFRCRTATHNVGDSYYEPKHERRLPDVLFHPTPPRLEPGSKEWLDVHTGWTTLVKDYTRRTVGVPSDKLVACGALAQEFQRVLRSDYLAGLWRASLLYDLLWSVYELENVQTSRPAAFRAPSWSWAAIDGEVLTWEARPRNTANAYEHWTAVAEVVRCEVTPEVPDLPFARVTGGSLVLRAPAMRCEVRSGTHGQGCIPVPYGPRERDWAGGVSHRNTGSAAVHQRYWGRASIDTVADAGIQEAWVVPLLRSERSRWVQGLVVVSVGSNRPETGSRQVFRRIGHIDAVDGLAEALRVGRVPLVEIKLV</sequence>
<dbReference type="InterPro" id="IPR010730">
    <property type="entry name" value="HET"/>
</dbReference>
<protein>
    <recommendedName>
        <fullName evidence="1">Heterokaryon incompatibility domain-containing protein</fullName>
    </recommendedName>
</protein>
<keyword evidence="3" id="KW-1185">Reference proteome</keyword>
<name>A0A1M2VPB8_TRAPU</name>
<evidence type="ECO:0000313" key="3">
    <source>
        <dbReference type="Proteomes" id="UP000184267"/>
    </source>
</evidence>
<dbReference type="Pfam" id="PF06985">
    <property type="entry name" value="HET"/>
    <property type="match status" value="1"/>
</dbReference>
<evidence type="ECO:0000313" key="2">
    <source>
        <dbReference type="EMBL" id="OJT09445.1"/>
    </source>
</evidence>